<proteinExistence type="predicted"/>
<dbReference type="EMBL" id="BAAANE010000007">
    <property type="protein sequence ID" value="GAA1643473.1"/>
    <property type="molecule type" value="Genomic_DNA"/>
</dbReference>
<feature type="transmembrane region" description="Helical" evidence="6">
    <location>
        <begin position="116"/>
        <end position="141"/>
    </location>
</feature>
<sequence length="207" mass="20784">MTAALVAGLLAGYGIAMPVGAVGAYLVALTARTSLKIGVCAALGVATADGVYAVVAVAGGSALSPVLEPLMAPLRWTSVLLLTGLAVLGATRAIRQYYGRRVAGANTQLPISAFRAYLGLLGMTLLNPMTVIYFAALVLGGQSAADPGRLERAVFVIAAFMASASWQLALAGGGALLGRALTGALGRLLTALTSSLVIVLLALALMT</sequence>
<keyword evidence="8" id="KW-1185">Reference proteome</keyword>
<evidence type="ECO:0000256" key="3">
    <source>
        <dbReference type="ARBA" id="ARBA00022692"/>
    </source>
</evidence>
<gene>
    <name evidence="7" type="ORF">GCM10009744_37200</name>
</gene>
<evidence type="ECO:0000256" key="6">
    <source>
        <dbReference type="SAM" id="Phobius"/>
    </source>
</evidence>
<keyword evidence="5 6" id="KW-0472">Membrane</keyword>
<evidence type="ECO:0000313" key="7">
    <source>
        <dbReference type="EMBL" id="GAA1643473.1"/>
    </source>
</evidence>
<feature type="transmembrane region" description="Helical" evidence="6">
    <location>
        <begin position="184"/>
        <end position="206"/>
    </location>
</feature>
<keyword evidence="4 6" id="KW-1133">Transmembrane helix</keyword>
<dbReference type="InterPro" id="IPR001123">
    <property type="entry name" value="LeuE-type"/>
</dbReference>
<dbReference type="Pfam" id="PF01810">
    <property type="entry name" value="LysE"/>
    <property type="match status" value="1"/>
</dbReference>
<keyword evidence="2" id="KW-1003">Cell membrane</keyword>
<feature type="transmembrane region" description="Helical" evidence="6">
    <location>
        <begin position="6"/>
        <end position="27"/>
    </location>
</feature>
<name>A0ABN2FEM8_9ACTN</name>
<evidence type="ECO:0000256" key="5">
    <source>
        <dbReference type="ARBA" id="ARBA00023136"/>
    </source>
</evidence>
<organism evidence="7 8">
    <name type="scientific">Kribbella alba</name>
    <dbReference type="NCBI Taxonomy" id="190197"/>
    <lineage>
        <taxon>Bacteria</taxon>
        <taxon>Bacillati</taxon>
        <taxon>Actinomycetota</taxon>
        <taxon>Actinomycetes</taxon>
        <taxon>Propionibacteriales</taxon>
        <taxon>Kribbellaceae</taxon>
        <taxon>Kribbella</taxon>
    </lineage>
</organism>
<feature type="transmembrane region" description="Helical" evidence="6">
    <location>
        <begin position="39"/>
        <end position="62"/>
    </location>
</feature>
<dbReference type="Proteomes" id="UP001501319">
    <property type="component" value="Unassembled WGS sequence"/>
</dbReference>
<evidence type="ECO:0000256" key="1">
    <source>
        <dbReference type="ARBA" id="ARBA00004651"/>
    </source>
</evidence>
<reference evidence="7 8" key="1">
    <citation type="journal article" date="2019" name="Int. J. Syst. Evol. Microbiol.">
        <title>The Global Catalogue of Microorganisms (GCM) 10K type strain sequencing project: providing services to taxonomists for standard genome sequencing and annotation.</title>
        <authorList>
            <consortium name="The Broad Institute Genomics Platform"/>
            <consortium name="The Broad Institute Genome Sequencing Center for Infectious Disease"/>
            <person name="Wu L."/>
            <person name="Ma J."/>
        </authorList>
    </citation>
    <scope>NUCLEOTIDE SEQUENCE [LARGE SCALE GENOMIC DNA]</scope>
    <source>
        <strain evidence="7 8">JCM 14306</strain>
    </source>
</reference>
<comment type="subcellular location">
    <subcellularLocation>
        <location evidence="1">Cell membrane</location>
        <topology evidence="1">Multi-pass membrane protein</topology>
    </subcellularLocation>
</comment>
<accession>A0ABN2FEM8</accession>
<feature type="transmembrane region" description="Helical" evidence="6">
    <location>
        <begin position="74"/>
        <end position="95"/>
    </location>
</feature>
<evidence type="ECO:0000256" key="2">
    <source>
        <dbReference type="ARBA" id="ARBA00022475"/>
    </source>
</evidence>
<keyword evidence="3 6" id="KW-0812">Transmembrane</keyword>
<dbReference type="RefSeq" id="WP_344112879.1">
    <property type="nucleotide sequence ID" value="NZ_BAAANE010000007.1"/>
</dbReference>
<protein>
    <submittedName>
        <fullName evidence="7">LysE family transporter</fullName>
    </submittedName>
</protein>
<evidence type="ECO:0000313" key="8">
    <source>
        <dbReference type="Proteomes" id="UP001501319"/>
    </source>
</evidence>
<evidence type="ECO:0000256" key="4">
    <source>
        <dbReference type="ARBA" id="ARBA00022989"/>
    </source>
</evidence>
<feature type="transmembrane region" description="Helical" evidence="6">
    <location>
        <begin position="153"/>
        <end position="177"/>
    </location>
</feature>
<comment type="caution">
    <text evidence="7">The sequence shown here is derived from an EMBL/GenBank/DDBJ whole genome shotgun (WGS) entry which is preliminary data.</text>
</comment>